<evidence type="ECO:0000259" key="7">
    <source>
        <dbReference type="Pfam" id="PF06738"/>
    </source>
</evidence>
<dbReference type="OrthoDB" id="1490274at2"/>
<evidence type="ECO:0000256" key="1">
    <source>
        <dbReference type="ARBA" id="ARBA00004141"/>
    </source>
</evidence>
<feature type="transmembrane region" description="Helical" evidence="6">
    <location>
        <begin position="173"/>
        <end position="191"/>
    </location>
</feature>
<feature type="transmembrane region" description="Helical" evidence="6">
    <location>
        <begin position="144"/>
        <end position="161"/>
    </location>
</feature>
<dbReference type="AlphaFoldDB" id="A0A1X7APZ8"/>
<dbReference type="GO" id="GO:0022857">
    <property type="term" value="F:transmembrane transporter activity"/>
    <property type="evidence" value="ECO:0007669"/>
    <property type="project" value="InterPro"/>
</dbReference>
<feature type="transmembrane region" description="Helical" evidence="6">
    <location>
        <begin position="343"/>
        <end position="362"/>
    </location>
</feature>
<organism evidence="9 10">
    <name type="scientific">Parendozoicomonas haliclonae</name>
    <dbReference type="NCBI Taxonomy" id="1960125"/>
    <lineage>
        <taxon>Bacteria</taxon>
        <taxon>Pseudomonadati</taxon>
        <taxon>Pseudomonadota</taxon>
        <taxon>Gammaproteobacteria</taxon>
        <taxon>Oceanospirillales</taxon>
        <taxon>Endozoicomonadaceae</taxon>
        <taxon>Parendozoicomonas</taxon>
    </lineage>
</organism>
<feature type="transmembrane region" description="Helical" evidence="6">
    <location>
        <begin position="269"/>
        <end position="287"/>
    </location>
</feature>
<comment type="similarity">
    <text evidence="5">Belongs to the ThrE exporter (TC 2.A.79) family.</text>
</comment>
<dbReference type="Proteomes" id="UP000196573">
    <property type="component" value="Unassembled WGS sequence"/>
</dbReference>
<feature type="domain" description="Threonine/serine exporter-like N-terminal" evidence="7">
    <location>
        <begin position="11"/>
        <end position="251"/>
    </location>
</feature>
<proteinExistence type="inferred from homology"/>
<dbReference type="InterPro" id="IPR010619">
    <property type="entry name" value="ThrE-like_N"/>
</dbReference>
<dbReference type="PANTHER" id="PTHR31082">
    <property type="entry name" value="PHEROMONE-REGULATED MEMBRANE PROTEIN 10"/>
    <property type="match status" value="1"/>
</dbReference>
<evidence type="ECO:0000256" key="6">
    <source>
        <dbReference type="SAM" id="Phobius"/>
    </source>
</evidence>
<dbReference type="Pfam" id="PF12821">
    <property type="entry name" value="ThrE_2"/>
    <property type="match status" value="1"/>
</dbReference>
<comment type="subcellular location">
    <subcellularLocation>
        <location evidence="1">Membrane</location>
        <topology evidence="1">Multi-pass membrane protein</topology>
    </subcellularLocation>
</comment>
<feature type="transmembrane region" description="Helical" evidence="6">
    <location>
        <begin position="117"/>
        <end position="138"/>
    </location>
</feature>
<feature type="transmembrane region" description="Helical" evidence="6">
    <location>
        <begin position="294"/>
        <end position="312"/>
    </location>
</feature>
<reference evidence="9 10" key="1">
    <citation type="submission" date="2017-03" db="EMBL/GenBank/DDBJ databases">
        <authorList>
            <person name="Afonso C.L."/>
            <person name="Miller P.J."/>
            <person name="Scott M.A."/>
            <person name="Spackman E."/>
            <person name="Goraichik I."/>
            <person name="Dimitrov K.M."/>
            <person name="Suarez D.L."/>
            <person name="Swayne D.E."/>
        </authorList>
    </citation>
    <scope>NUCLEOTIDE SEQUENCE [LARGE SCALE GENOMIC DNA]</scope>
    <source>
        <strain evidence="9">SB41UT1</strain>
    </source>
</reference>
<evidence type="ECO:0000259" key="8">
    <source>
        <dbReference type="Pfam" id="PF12821"/>
    </source>
</evidence>
<keyword evidence="4 6" id="KW-0472">Membrane</keyword>
<protein>
    <recommendedName>
        <fullName evidence="11">Threonine/serine exporter-like N-terminal domain-containing protein</fullName>
    </recommendedName>
</protein>
<evidence type="ECO:0000313" key="10">
    <source>
        <dbReference type="Proteomes" id="UP000196573"/>
    </source>
</evidence>
<feature type="domain" description="Threonine/Serine exporter ThrE" evidence="8">
    <location>
        <begin position="273"/>
        <end position="400"/>
    </location>
</feature>
<dbReference type="RefSeq" id="WP_087112635.1">
    <property type="nucleotide sequence ID" value="NZ_CBCSCN010000013.1"/>
</dbReference>
<evidence type="ECO:0000256" key="5">
    <source>
        <dbReference type="ARBA" id="ARBA00034125"/>
    </source>
</evidence>
<evidence type="ECO:0000256" key="4">
    <source>
        <dbReference type="ARBA" id="ARBA00023136"/>
    </source>
</evidence>
<keyword evidence="2 6" id="KW-0812">Transmembrane</keyword>
<dbReference type="PANTHER" id="PTHR31082:SF4">
    <property type="entry name" value="PHEROMONE-REGULATED MEMBRANE PROTEIN 10"/>
    <property type="match status" value="1"/>
</dbReference>
<accession>A0A1X7APZ8</accession>
<keyword evidence="10" id="KW-1185">Reference proteome</keyword>
<name>A0A1X7APZ8_9GAMM</name>
<feature type="transmembrane region" description="Helical" evidence="6">
    <location>
        <begin position="197"/>
        <end position="216"/>
    </location>
</feature>
<feature type="transmembrane region" description="Helical" evidence="6">
    <location>
        <begin position="237"/>
        <end position="257"/>
    </location>
</feature>
<sequence>MDRKTYQQRRDFLVSLGQALHKFGTPSFRIENHMLNVCRALELDGYFLVSPTLLTVVLWIPGENKKHNYHIRVKPGDLDLGSLAKTDKLVDDVISGNCEIGEAATKLKDIQNEPPPYSVKTTWFAFGLTSGAFAMLVGQNWSEVWVSSVAGLIVFGVILLVERFASSGEALDPLVALVAALFGGFASYWFPEINVPLVVLSGIIVFIPGLSITLALKDLAARHLISGTSRFMDSMLCLCKLYFGSALGSALVKLVWVKPVMEPVVTIPDWMDIVAVPLLSLSLIIVFKNRLRDTPWGLLCCFLAYGGALFGSQYLGEGMGPFLGALIVGIYSNIWSRATGMSSLIILLHGVVLLVPGSKAYIGLDKVINNGVAFVDLPQIGVQTFMMFMSILAGLIFARMIFPAKKSL</sequence>
<evidence type="ECO:0000313" key="9">
    <source>
        <dbReference type="EMBL" id="SMA50192.1"/>
    </source>
</evidence>
<evidence type="ECO:0000256" key="3">
    <source>
        <dbReference type="ARBA" id="ARBA00022989"/>
    </source>
</evidence>
<dbReference type="InterPro" id="IPR051361">
    <property type="entry name" value="ThrE/Ser_Exporter"/>
</dbReference>
<keyword evidence="3 6" id="KW-1133">Transmembrane helix</keyword>
<dbReference type="InterPro" id="IPR024528">
    <property type="entry name" value="ThrE_2"/>
</dbReference>
<feature type="transmembrane region" description="Helical" evidence="6">
    <location>
        <begin position="318"/>
        <end position="336"/>
    </location>
</feature>
<dbReference type="GO" id="GO:0016020">
    <property type="term" value="C:membrane"/>
    <property type="evidence" value="ECO:0007669"/>
    <property type="project" value="UniProtKB-SubCell"/>
</dbReference>
<gene>
    <name evidence="9" type="ORF">EHSB41UT_03985</name>
</gene>
<evidence type="ECO:0000256" key="2">
    <source>
        <dbReference type="ARBA" id="ARBA00022692"/>
    </source>
</evidence>
<dbReference type="EMBL" id="FWPT01000011">
    <property type="protein sequence ID" value="SMA50192.1"/>
    <property type="molecule type" value="Genomic_DNA"/>
</dbReference>
<feature type="transmembrane region" description="Helical" evidence="6">
    <location>
        <begin position="382"/>
        <end position="402"/>
    </location>
</feature>
<evidence type="ECO:0008006" key="11">
    <source>
        <dbReference type="Google" id="ProtNLM"/>
    </source>
</evidence>
<dbReference type="Pfam" id="PF06738">
    <property type="entry name" value="ThrE"/>
    <property type="match status" value="1"/>
</dbReference>